<keyword evidence="1" id="KW-1003">Cell membrane</keyword>
<gene>
    <name evidence="10" type="ORF">METZ01_LOCUS275212</name>
</gene>
<keyword evidence="2" id="KW-0328">Glycosyltransferase</keyword>
<name>A0A382KDC6_9ZZZZ</name>
<keyword evidence="4 8" id="KW-0812">Transmembrane</keyword>
<sequence length="303" mass="35294">VYQNEGSLKETFHTLKTNVIDKNPQYSSELVFVDDGSTDKSFQILHNLYEAYPELIVIVKLTRNFGTYPAIIAGYEKARGVCLINISADLQDPPELINDMLNFHFNENYNIVICHRKSRDDSAYRSITSKIFYGTIRKYCFPNMPKGGFDFILISSKVKNEILQDLEADFFLQGKILWTGYDIKFIPYKRRKRQEGLSQWTFAKKVTWFIDAVMSYSFFPIRFISSLGIVIALIGFIYAVVVFFQRIFTDDYIYGWAPIVILILILSGFQLLMLGVIGEYIWRTLSQTRNRLKYVIDEIIEDK</sequence>
<evidence type="ECO:0000256" key="2">
    <source>
        <dbReference type="ARBA" id="ARBA00022676"/>
    </source>
</evidence>
<dbReference type="Pfam" id="PF00535">
    <property type="entry name" value="Glycos_transf_2"/>
    <property type="match status" value="1"/>
</dbReference>
<proteinExistence type="predicted"/>
<dbReference type="EMBL" id="UINC01079905">
    <property type="protein sequence ID" value="SVC22358.1"/>
    <property type="molecule type" value="Genomic_DNA"/>
</dbReference>
<accession>A0A382KDC6</accession>
<keyword evidence="3" id="KW-0808">Transferase</keyword>
<evidence type="ECO:0000256" key="3">
    <source>
        <dbReference type="ARBA" id="ARBA00022679"/>
    </source>
</evidence>
<dbReference type="CDD" id="cd04187">
    <property type="entry name" value="DPM1_like_bac"/>
    <property type="match status" value="1"/>
</dbReference>
<dbReference type="InterPro" id="IPR029044">
    <property type="entry name" value="Nucleotide-diphossugar_trans"/>
</dbReference>
<evidence type="ECO:0000256" key="6">
    <source>
        <dbReference type="ARBA" id="ARBA00022989"/>
    </source>
</evidence>
<dbReference type="PANTHER" id="PTHR48090:SF3">
    <property type="entry name" value="UNDECAPRENYL-PHOSPHATE 4-DEOXY-4-FORMAMIDO-L-ARABINOSE TRANSFERASE"/>
    <property type="match status" value="1"/>
</dbReference>
<evidence type="ECO:0000256" key="4">
    <source>
        <dbReference type="ARBA" id="ARBA00022692"/>
    </source>
</evidence>
<evidence type="ECO:0000259" key="9">
    <source>
        <dbReference type="Pfam" id="PF00535"/>
    </source>
</evidence>
<reference evidence="10" key="1">
    <citation type="submission" date="2018-05" db="EMBL/GenBank/DDBJ databases">
        <authorList>
            <person name="Lanie J.A."/>
            <person name="Ng W.-L."/>
            <person name="Kazmierczak K.M."/>
            <person name="Andrzejewski T.M."/>
            <person name="Davidsen T.M."/>
            <person name="Wayne K.J."/>
            <person name="Tettelin H."/>
            <person name="Glass J.I."/>
            <person name="Rusch D."/>
            <person name="Podicherti R."/>
            <person name="Tsui H.-C.T."/>
            <person name="Winkler M.E."/>
        </authorList>
    </citation>
    <scope>NUCLEOTIDE SEQUENCE</scope>
</reference>
<feature type="domain" description="Glycosyltransferase 2-like" evidence="9">
    <location>
        <begin position="1"/>
        <end position="147"/>
    </location>
</feature>
<keyword evidence="5" id="KW-0448">Lipopolysaccharide biosynthesis</keyword>
<dbReference type="InterPro" id="IPR001173">
    <property type="entry name" value="Glyco_trans_2-like"/>
</dbReference>
<dbReference type="GO" id="GO:0005886">
    <property type="term" value="C:plasma membrane"/>
    <property type="evidence" value="ECO:0007669"/>
    <property type="project" value="TreeGrafter"/>
</dbReference>
<protein>
    <recommendedName>
        <fullName evidence="9">Glycosyltransferase 2-like domain-containing protein</fullName>
    </recommendedName>
</protein>
<evidence type="ECO:0000313" key="10">
    <source>
        <dbReference type="EMBL" id="SVC22358.1"/>
    </source>
</evidence>
<keyword evidence="6 8" id="KW-1133">Transmembrane helix</keyword>
<dbReference type="GO" id="GO:0016757">
    <property type="term" value="F:glycosyltransferase activity"/>
    <property type="evidence" value="ECO:0007669"/>
    <property type="project" value="UniProtKB-KW"/>
</dbReference>
<dbReference type="Gene3D" id="3.90.550.10">
    <property type="entry name" value="Spore Coat Polysaccharide Biosynthesis Protein SpsA, Chain A"/>
    <property type="match status" value="1"/>
</dbReference>
<dbReference type="AlphaFoldDB" id="A0A382KDC6"/>
<feature type="transmembrane region" description="Helical" evidence="8">
    <location>
        <begin position="223"/>
        <end position="244"/>
    </location>
</feature>
<evidence type="ECO:0000256" key="8">
    <source>
        <dbReference type="SAM" id="Phobius"/>
    </source>
</evidence>
<feature type="non-terminal residue" evidence="10">
    <location>
        <position position="1"/>
    </location>
</feature>
<organism evidence="10">
    <name type="scientific">marine metagenome</name>
    <dbReference type="NCBI Taxonomy" id="408172"/>
    <lineage>
        <taxon>unclassified sequences</taxon>
        <taxon>metagenomes</taxon>
        <taxon>ecological metagenomes</taxon>
    </lineage>
</organism>
<dbReference type="InterPro" id="IPR050256">
    <property type="entry name" value="Glycosyltransferase_2"/>
</dbReference>
<evidence type="ECO:0000256" key="5">
    <source>
        <dbReference type="ARBA" id="ARBA00022985"/>
    </source>
</evidence>
<feature type="transmembrane region" description="Helical" evidence="8">
    <location>
        <begin position="256"/>
        <end position="282"/>
    </location>
</feature>
<dbReference type="SUPFAM" id="SSF53448">
    <property type="entry name" value="Nucleotide-diphospho-sugar transferases"/>
    <property type="match status" value="1"/>
</dbReference>
<evidence type="ECO:0000256" key="1">
    <source>
        <dbReference type="ARBA" id="ARBA00022475"/>
    </source>
</evidence>
<dbReference type="GO" id="GO:0009103">
    <property type="term" value="P:lipopolysaccharide biosynthetic process"/>
    <property type="evidence" value="ECO:0007669"/>
    <property type="project" value="UniProtKB-KW"/>
</dbReference>
<dbReference type="PANTHER" id="PTHR48090">
    <property type="entry name" value="UNDECAPRENYL-PHOSPHATE 4-DEOXY-4-FORMAMIDO-L-ARABINOSE TRANSFERASE-RELATED"/>
    <property type="match status" value="1"/>
</dbReference>
<keyword evidence="7 8" id="KW-0472">Membrane</keyword>
<evidence type="ECO:0000256" key="7">
    <source>
        <dbReference type="ARBA" id="ARBA00023136"/>
    </source>
</evidence>